<dbReference type="NCBIfam" id="NF003252">
    <property type="entry name" value="PRK04208.1"/>
    <property type="match status" value="1"/>
</dbReference>
<dbReference type="PANTHER" id="PTHR42704">
    <property type="entry name" value="RIBULOSE BISPHOSPHATE CARBOXYLASE"/>
    <property type="match status" value="1"/>
</dbReference>
<dbReference type="InterPro" id="IPR000685">
    <property type="entry name" value="RuBisCO_lsu_C"/>
</dbReference>
<dbReference type="Gene3D" id="3.30.70.150">
    <property type="entry name" value="RuBisCO large subunit, N-terminal domain"/>
    <property type="match status" value="1"/>
</dbReference>
<feature type="binding site" description="via carbamate group" evidence="10">
    <location>
        <position position="209"/>
    </location>
    <ligand>
        <name>Mg(2+)</name>
        <dbReference type="ChEBI" id="CHEBI:18420"/>
    </ligand>
</feature>
<feature type="modified residue" description="N6-carboxylysine" evidence="10">
    <location>
        <position position="209"/>
    </location>
</feature>
<feature type="binding site" evidence="10">
    <location>
        <position position="211"/>
    </location>
    <ligand>
        <name>Mg(2+)</name>
        <dbReference type="ChEBI" id="CHEBI:18420"/>
    </ligand>
</feature>
<dbReference type="SUPFAM" id="SSF54966">
    <property type="entry name" value="RuBisCO, large subunit, small (N-terminal) domain"/>
    <property type="match status" value="1"/>
</dbReference>
<name>D8KAW1_NITWC</name>
<dbReference type="InterPro" id="IPR020888">
    <property type="entry name" value="RuBisCO_lsuI"/>
</dbReference>
<dbReference type="GO" id="GO:0016984">
    <property type="term" value="F:ribulose-bisphosphate carboxylase activity"/>
    <property type="evidence" value="ECO:0007669"/>
    <property type="project" value="UniProtKB-UniRule"/>
</dbReference>
<evidence type="ECO:0000259" key="11">
    <source>
        <dbReference type="Pfam" id="PF00016"/>
    </source>
</evidence>
<keyword evidence="7 10" id="KW-0456">Lyase</keyword>
<feature type="binding site" evidence="10">
    <location>
        <position position="181"/>
    </location>
    <ligand>
        <name>substrate</name>
    </ligand>
</feature>
<evidence type="ECO:0000256" key="1">
    <source>
        <dbReference type="ARBA" id="ARBA00006204"/>
    </source>
</evidence>
<dbReference type="InterPro" id="IPR036376">
    <property type="entry name" value="RuBisCO_lsu_C_sf"/>
</dbReference>
<feature type="binding site" evidence="10">
    <location>
        <position position="185"/>
    </location>
    <ligand>
        <name>substrate</name>
    </ligand>
</feature>
<feature type="binding site" evidence="10">
    <location>
        <position position="334"/>
    </location>
    <ligand>
        <name>substrate</name>
    </ligand>
</feature>
<comment type="similarity">
    <text evidence="1 10">Belongs to the RuBisCO large chain family. Type I subfamily.</text>
</comment>
<dbReference type="Proteomes" id="UP000000393">
    <property type="component" value="Chromosome"/>
</dbReference>
<dbReference type="GO" id="GO:0019253">
    <property type="term" value="P:reductive pentose-phosphate cycle"/>
    <property type="evidence" value="ECO:0007669"/>
    <property type="project" value="UniProtKB-UniRule"/>
</dbReference>
<feature type="binding site" evidence="10">
    <location>
        <position position="386"/>
    </location>
    <ligand>
        <name>substrate</name>
    </ligand>
</feature>
<feature type="binding site" evidence="10">
    <location>
        <position position="302"/>
    </location>
    <ligand>
        <name>substrate</name>
    </ligand>
</feature>
<dbReference type="InterPro" id="IPR033966">
    <property type="entry name" value="RuBisCO"/>
</dbReference>
<comment type="cofactor">
    <cofactor evidence="10">
        <name>Mg(2+)</name>
        <dbReference type="ChEBI" id="CHEBI:18420"/>
    </cofactor>
    <text evidence="10">Binds 1 Mg(2+) ion per subunit.</text>
</comment>
<dbReference type="Pfam" id="PF00016">
    <property type="entry name" value="RuBisCO_large"/>
    <property type="match status" value="1"/>
</dbReference>
<dbReference type="InterPro" id="IPR017443">
    <property type="entry name" value="RuBisCO_lsu_fd_N"/>
</dbReference>
<feature type="binding site" description="in homodimeric partner" evidence="10">
    <location>
        <position position="131"/>
    </location>
    <ligand>
        <name>substrate</name>
    </ligand>
</feature>
<evidence type="ECO:0000256" key="7">
    <source>
        <dbReference type="ARBA" id="ARBA00023239"/>
    </source>
</evidence>
<dbReference type="PANTHER" id="PTHR42704:SF17">
    <property type="entry name" value="RIBULOSE BISPHOSPHATE CARBOXYLASE LARGE CHAIN"/>
    <property type="match status" value="1"/>
</dbReference>
<feature type="binding site" evidence="10">
    <location>
        <position position="212"/>
    </location>
    <ligand>
        <name>Mg(2+)</name>
        <dbReference type="ChEBI" id="CHEBI:18420"/>
    </ligand>
</feature>
<evidence type="ECO:0000256" key="4">
    <source>
        <dbReference type="ARBA" id="ARBA00022842"/>
    </source>
</evidence>
<dbReference type="OrthoDB" id="9770811at2"/>
<comment type="catalytic activity">
    <reaction evidence="10">
        <text>D-ribulose 1,5-bisphosphate + O2 = 2-phosphoglycolate + (2R)-3-phosphoglycerate + 2 H(+)</text>
        <dbReference type="Rhea" id="RHEA:36631"/>
        <dbReference type="ChEBI" id="CHEBI:15378"/>
        <dbReference type="ChEBI" id="CHEBI:15379"/>
        <dbReference type="ChEBI" id="CHEBI:57870"/>
        <dbReference type="ChEBI" id="CHEBI:58033"/>
        <dbReference type="ChEBI" id="CHEBI:58272"/>
    </reaction>
</comment>
<dbReference type="InterPro" id="IPR020878">
    <property type="entry name" value="RuBisCo_large_chain_AS"/>
</dbReference>
<keyword evidence="4 10" id="KW-0460">Magnesium</keyword>
<evidence type="ECO:0000313" key="14">
    <source>
        <dbReference type="Proteomes" id="UP000000393"/>
    </source>
</evidence>
<dbReference type="SUPFAM" id="SSF51649">
    <property type="entry name" value="RuBisCo, C-terminal domain"/>
    <property type="match status" value="1"/>
</dbReference>
<feature type="active site" description="Proton acceptor" evidence="10">
    <location>
        <position position="301"/>
    </location>
</feature>
<evidence type="ECO:0000256" key="5">
    <source>
        <dbReference type="ARBA" id="ARBA00023002"/>
    </source>
</evidence>
<dbReference type="CDD" id="cd08212">
    <property type="entry name" value="RuBisCO_large_I"/>
    <property type="match status" value="1"/>
</dbReference>
<dbReference type="HAMAP" id="MF_01338">
    <property type="entry name" value="RuBisCO_L_type1"/>
    <property type="match status" value="1"/>
</dbReference>
<reference evidence="13 14" key="1">
    <citation type="submission" date="2010-06" db="EMBL/GenBank/DDBJ databases">
        <title>Complete sequence of chromosome of Nitrosococcus watsoni C-113.</title>
        <authorList>
            <consortium name="US DOE Joint Genome Institute"/>
            <person name="Lucas S."/>
            <person name="Copeland A."/>
            <person name="Lapidus A."/>
            <person name="Cheng J.-F."/>
            <person name="Bruce D."/>
            <person name="Goodwin L."/>
            <person name="Pitluck S."/>
            <person name="Malfatti S.A."/>
            <person name="Chain P.S.G."/>
            <person name="Land M."/>
            <person name="Hauser L."/>
            <person name="Kyrpides N."/>
            <person name="Ivanova N."/>
            <person name="Cambell M.A."/>
            <person name="Heidelberg J.F."/>
            <person name="Klotz M.G."/>
            <person name="Woyke T."/>
        </authorList>
    </citation>
    <scope>NUCLEOTIDE SEQUENCE [LARGE SCALE GENOMIC DNA]</scope>
    <source>
        <strain evidence="13 14">C-113</strain>
    </source>
</reference>
<evidence type="ECO:0000256" key="10">
    <source>
        <dbReference type="HAMAP-Rule" id="MF_01338"/>
    </source>
</evidence>
<dbReference type="SFLD" id="SFLDS00014">
    <property type="entry name" value="RuBisCO"/>
    <property type="match status" value="1"/>
</dbReference>
<feature type="active site" description="Proton acceptor" evidence="10">
    <location>
        <position position="183"/>
    </location>
</feature>
<dbReference type="STRING" id="105559.Nwat_2772"/>
<comment type="caution">
    <text evidence="10">Lacks conserved residue(s) required for the propagation of feature annotation.</text>
</comment>
<keyword evidence="6 10" id="KW-0503">Monooxygenase</keyword>
<protein>
    <recommendedName>
        <fullName evidence="10">Ribulose bisphosphate carboxylase large chain</fullName>
        <shortName evidence="10">RuBisCO large subunit</shortName>
        <ecNumber evidence="10">4.1.1.39</ecNumber>
    </recommendedName>
</protein>
<evidence type="ECO:0000256" key="6">
    <source>
        <dbReference type="ARBA" id="ARBA00023033"/>
    </source>
</evidence>
<dbReference type="SFLD" id="SFLDG00301">
    <property type="entry name" value="RuBisCO-like_proteins"/>
    <property type="match status" value="1"/>
</dbReference>
<keyword evidence="3 10" id="KW-0479">Metal-binding</keyword>
<gene>
    <name evidence="10" type="primary">cbbL</name>
    <name evidence="13" type="ordered locus">Nwat_2772</name>
</gene>
<keyword evidence="8 10" id="KW-0120">Carbon dioxide fixation</keyword>
<evidence type="ECO:0000256" key="9">
    <source>
        <dbReference type="ARBA" id="ARBA00049469"/>
    </source>
</evidence>
<dbReference type="InterPro" id="IPR036422">
    <property type="entry name" value="RuBisCO_lsu_N_sf"/>
</dbReference>
<dbReference type="KEGG" id="nwa:Nwat_2772"/>
<comment type="function">
    <text evidence="10">RuBisCO catalyzes two reactions: the carboxylation of D-ribulose 1,5-bisphosphate, the primary event in carbon dioxide fixation, as well as the oxidative fragmentation of the pentose substrate. Both reactions occur simultaneously and in competition at the same active site.</text>
</comment>
<dbReference type="eggNOG" id="COG1850">
    <property type="taxonomic scope" value="Bacteria"/>
</dbReference>
<evidence type="ECO:0000256" key="3">
    <source>
        <dbReference type="ARBA" id="ARBA00022723"/>
    </source>
</evidence>
<keyword evidence="14" id="KW-1185">Reference proteome</keyword>
<organism evidence="13 14">
    <name type="scientific">Nitrosococcus watsoni (strain C-113)</name>
    <dbReference type="NCBI Taxonomy" id="105559"/>
    <lineage>
        <taxon>Bacteria</taxon>
        <taxon>Pseudomonadati</taxon>
        <taxon>Pseudomonadota</taxon>
        <taxon>Gammaproteobacteria</taxon>
        <taxon>Chromatiales</taxon>
        <taxon>Chromatiaceae</taxon>
        <taxon>Nitrosococcus</taxon>
    </lineage>
</organism>
<dbReference type="SFLD" id="SFLDG01052">
    <property type="entry name" value="RuBisCO"/>
    <property type="match status" value="1"/>
</dbReference>
<dbReference type="AlphaFoldDB" id="D8KAW1"/>
<dbReference type="GO" id="GO:0000287">
    <property type="term" value="F:magnesium ion binding"/>
    <property type="evidence" value="ECO:0007669"/>
    <property type="project" value="UniProtKB-UniRule"/>
</dbReference>
<feature type="domain" description="Ribulose bisphosphate carboxylase large subunit ferrodoxin-like N-terminal" evidence="12">
    <location>
        <begin position="26"/>
        <end position="152"/>
    </location>
</feature>
<evidence type="ECO:0000259" key="12">
    <source>
        <dbReference type="Pfam" id="PF02788"/>
    </source>
</evidence>
<dbReference type="Gene3D" id="3.20.20.110">
    <property type="entry name" value="Ribulose bisphosphate carboxylase, large subunit, C-terminal domain"/>
    <property type="match status" value="1"/>
</dbReference>
<evidence type="ECO:0000256" key="2">
    <source>
        <dbReference type="ARBA" id="ARBA00022567"/>
    </source>
</evidence>
<proteinExistence type="inferred from homology"/>
<dbReference type="EMBL" id="CP002086">
    <property type="protein sequence ID" value="ADJ29538.1"/>
    <property type="molecule type" value="Genomic_DNA"/>
</dbReference>
<sequence length="492" mass="54425">MGKSETMAEGKERYQSGVIPYKKMGYWEPDYQPKETDIIAMFRITPQPGVDPEEAAAAVAGESSTATWTVVWTDRLTACELYRAKAYRIDPVPNTGEGTKNEAQYFAYIAYDLDLFEPGSIANLTASIIGNVFGFKAVKALRLEDMRIPVAYLKTFQGPATGVVVERERLDKFGRPLLGATTKPKLGLSGRNYGRVVYEALKGGLDFVKDDENINSQPFMHWRDRFLYCMEAVNKASAATGEVKGHYLNVTAATMEDMYERAEFAKSLGSVIIMIDLVVGYTAIQSMAKWARKNDMILHLHRAGNSTYSRQKNHGMNFRVICKWMRMAGVDHIHAGTVVGKLEGDPLMIKGFYDTLLDSHTPTSLEHGLFFDQDWASLNKVMPVASGGIHAGQMHQLIQYLGEDVILQFGGGTIGHPQGIQAGAVANRVALEAMILARNEGRDYVKEGPQILQDAAKWCSPLKAALDTWKDVTFNYESTDTADFVPTATASV</sequence>
<evidence type="ECO:0000256" key="8">
    <source>
        <dbReference type="ARBA" id="ARBA00023300"/>
    </source>
</evidence>
<dbReference type="HOGENOM" id="CLU_031450_2_0_6"/>
<evidence type="ECO:0000313" key="13">
    <source>
        <dbReference type="EMBL" id="ADJ29538.1"/>
    </source>
</evidence>
<accession>D8KAW1</accession>
<keyword evidence="5 10" id="KW-0560">Oxidoreductase</keyword>
<feature type="domain" description="Ribulose bisphosphate carboxylase large subunit C-terminal" evidence="11">
    <location>
        <begin position="162"/>
        <end position="469"/>
    </location>
</feature>
<dbReference type="RefSeq" id="WP_013221603.1">
    <property type="nucleotide sequence ID" value="NC_014315.1"/>
</dbReference>
<dbReference type="EC" id="4.1.1.39" evidence="10"/>
<comment type="subunit">
    <text evidence="10">Heterohexadecamer of 8 large chains and 8 small chains.</text>
</comment>
<dbReference type="GO" id="GO:0004497">
    <property type="term" value="F:monooxygenase activity"/>
    <property type="evidence" value="ECO:0007669"/>
    <property type="project" value="UniProtKB-KW"/>
</dbReference>
<keyword evidence="2 10" id="KW-0113">Calvin cycle</keyword>
<feature type="site" description="Transition state stabilizer" evidence="10">
    <location>
        <position position="341"/>
    </location>
</feature>
<dbReference type="PROSITE" id="PS00157">
    <property type="entry name" value="RUBISCO_LARGE"/>
    <property type="match status" value="1"/>
</dbReference>
<comment type="catalytic activity">
    <reaction evidence="9 10">
        <text>2 (2R)-3-phosphoglycerate + 2 H(+) = D-ribulose 1,5-bisphosphate + CO2 + H2O</text>
        <dbReference type="Rhea" id="RHEA:23124"/>
        <dbReference type="ChEBI" id="CHEBI:15377"/>
        <dbReference type="ChEBI" id="CHEBI:15378"/>
        <dbReference type="ChEBI" id="CHEBI:16526"/>
        <dbReference type="ChEBI" id="CHEBI:57870"/>
        <dbReference type="ChEBI" id="CHEBI:58272"/>
        <dbReference type="EC" id="4.1.1.39"/>
    </reaction>
</comment>
<dbReference type="Pfam" id="PF02788">
    <property type="entry name" value="RuBisCO_large_N"/>
    <property type="match status" value="1"/>
</dbReference>
<comment type="miscellaneous">
    <text evidence="10">The basic functional RuBisCO is composed of a large chain homodimer in a 'head-to-tail' conformation. In form I RuBisCO this homodimer is arranged in a barrel-like tetramer with the small subunits forming a tetrameric 'cap' on each end of the 'barrel'.</text>
</comment>